<dbReference type="Proteomes" id="UP000294847">
    <property type="component" value="Chromosome 1"/>
</dbReference>
<dbReference type="VEuPathDB" id="FungiDB:M_BR32_EuGene_00086341"/>
<sequence length="87" mass="9483">MQITAAVIPVALVLFQACGVSAYQCRISLMNGSDSSDDYGDGAPGDTVNLQANNGNIVKVYIRDNCYYDILNKDKMPASYTIKTKRL</sequence>
<accession>A0A4P7MST5</accession>
<keyword evidence="1" id="KW-0732">Signal</keyword>
<protein>
    <submittedName>
        <fullName evidence="2">Uncharacterized protein</fullName>
    </submittedName>
</protein>
<dbReference type="AlphaFoldDB" id="A0A4P7MST5"/>
<feature type="signal peptide" evidence="1">
    <location>
        <begin position="1"/>
        <end position="22"/>
    </location>
</feature>
<evidence type="ECO:0000313" key="2">
    <source>
        <dbReference type="EMBL" id="QBZ53303.1"/>
    </source>
</evidence>
<gene>
    <name evidence="2" type="ORF">PoMZ_08979</name>
</gene>
<evidence type="ECO:0000313" key="3">
    <source>
        <dbReference type="Proteomes" id="UP000294847"/>
    </source>
</evidence>
<name>A0A4P7MST5_PYROR</name>
<dbReference type="EMBL" id="CP034204">
    <property type="protein sequence ID" value="QBZ53303.1"/>
    <property type="molecule type" value="Genomic_DNA"/>
</dbReference>
<organism evidence="2 3">
    <name type="scientific">Pyricularia oryzae</name>
    <name type="common">Rice blast fungus</name>
    <name type="synonym">Magnaporthe oryzae</name>
    <dbReference type="NCBI Taxonomy" id="318829"/>
    <lineage>
        <taxon>Eukaryota</taxon>
        <taxon>Fungi</taxon>
        <taxon>Dikarya</taxon>
        <taxon>Ascomycota</taxon>
        <taxon>Pezizomycotina</taxon>
        <taxon>Sordariomycetes</taxon>
        <taxon>Sordariomycetidae</taxon>
        <taxon>Magnaporthales</taxon>
        <taxon>Pyriculariaceae</taxon>
        <taxon>Pyricularia</taxon>
    </lineage>
</organism>
<proteinExistence type="predicted"/>
<feature type="chain" id="PRO_5020195160" evidence="1">
    <location>
        <begin position="23"/>
        <end position="87"/>
    </location>
</feature>
<evidence type="ECO:0000256" key="1">
    <source>
        <dbReference type="SAM" id="SignalP"/>
    </source>
</evidence>
<reference evidence="2 3" key="1">
    <citation type="journal article" date="2019" name="Mol. Biol. Evol.">
        <title>Blast fungal genomes show frequent chromosomal changes, gene gains and losses, and effector gene turnover.</title>
        <authorList>
            <person name="Gomez Luciano L.B."/>
            <person name="Jason Tsai I."/>
            <person name="Chuma I."/>
            <person name="Tosa Y."/>
            <person name="Chen Y.H."/>
            <person name="Li J.Y."/>
            <person name="Li M.Y."/>
            <person name="Jade Lu M.Y."/>
            <person name="Nakayashiki H."/>
            <person name="Li W.H."/>
        </authorList>
    </citation>
    <scope>NUCLEOTIDE SEQUENCE [LARGE SCALE GENOMIC DNA]</scope>
    <source>
        <strain evidence="2">MZ5-1-6</strain>
    </source>
</reference>